<evidence type="ECO:0000313" key="5">
    <source>
        <dbReference type="Proteomes" id="UP001314263"/>
    </source>
</evidence>
<feature type="domain" description="AAA+ ATPase" evidence="3">
    <location>
        <begin position="376"/>
        <end position="511"/>
    </location>
</feature>
<keyword evidence="5" id="KW-1185">Reference proteome</keyword>
<evidence type="ECO:0000259" key="3">
    <source>
        <dbReference type="SMART" id="SM00382"/>
    </source>
</evidence>
<keyword evidence="1" id="KW-0175">Coiled coil</keyword>
<dbReference type="GO" id="GO:0005524">
    <property type="term" value="F:ATP binding"/>
    <property type="evidence" value="ECO:0007669"/>
    <property type="project" value="InterPro"/>
</dbReference>
<dbReference type="EMBL" id="CAUYUE010000017">
    <property type="protein sequence ID" value="CAK0787425.1"/>
    <property type="molecule type" value="Genomic_DNA"/>
</dbReference>
<dbReference type="Pfam" id="PF00004">
    <property type="entry name" value="AAA"/>
    <property type="match status" value="1"/>
</dbReference>
<evidence type="ECO:0000313" key="4">
    <source>
        <dbReference type="EMBL" id="CAK0787425.1"/>
    </source>
</evidence>
<dbReference type="GO" id="GO:0004176">
    <property type="term" value="F:ATP-dependent peptidase activity"/>
    <property type="evidence" value="ECO:0007669"/>
    <property type="project" value="TreeGrafter"/>
</dbReference>
<sequence>MDVVAQTQRQERHLRKELLVLAAAGEASAEVPKASSQSKGGVTPDRWLFEPVHGLPIVRKQLKYAELLKEIRMGHVRTVMYFDNDESAVSVEDYQEVEGPCLVVFNDNRVAHSYVPRFDYRIPYAMETHGVEAARLATPLTSTTLQQSGKVAGAFTARFLSALPFLALGLAYLATQYAAYLKGDLEDRKKIQSADVAREKELKAQRDQDERLLEARKLAGMGLSVDEIEAELKRIKMVGYSREYIERLVEVEQMRAEDARGIQYEYNTEEAEQRQAAEEAAKSGDDANDLEKAQDFGRLRTMKVQQAVVTEEEEEEMRVRMRQAQRQMKGTKLQYIDQQPILFSDVAGVPGAKEELLEVVDFFLKPQRFRRSGAKIPRGILLCGPPGTGKTLLARAVAGEAGVAFLSLNASEFVEMFVGVGASRVRDLFAQARSLAPAIIFIDEIDAVGRTRGGAQGNDERDQTLNQMLSEMDGFQNSAQVIVMAATNRQAPDTPLHSAPKCFQKAALSVEHAQATLTACTPKQPSQVRMS</sequence>
<dbReference type="CDD" id="cd19501">
    <property type="entry name" value="RecA-like_FtsH"/>
    <property type="match status" value="1"/>
</dbReference>
<feature type="region of interest" description="Disordered" evidence="2">
    <location>
        <begin position="270"/>
        <end position="289"/>
    </location>
</feature>
<dbReference type="SUPFAM" id="SSF52540">
    <property type="entry name" value="P-loop containing nucleoside triphosphate hydrolases"/>
    <property type="match status" value="1"/>
</dbReference>
<protein>
    <recommendedName>
        <fullName evidence="3">AAA+ ATPase domain-containing protein</fullName>
    </recommendedName>
</protein>
<dbReference type="FunFam" id="3.40.50.300:FF:002568">
    <property type="entry name" value="Cell division protein (FtsH)"/>
    <property type="match status" value="1"/>
</dbReference>
<proteinExistence type="predicted"/>
<dbReference type="Proteomes" id="UP001314263">
    <property type="component" value="Unassembled WGS sequence"/>
</dbReference>
<dbReference type="InterPro" id="IPR003593">
    <property type="entry name" value="AAA+_ATPase"/>
</dbReference>
<evidence type="ECO:0000256" key="2">
    <source>
        <dbReference type="SAM" id="MobiDB-lite"/>
    </source>
</evidence>
<evidence type="ECO:0000256" key="1">
    <source>
        <dbReference type="SAM" id="Coils"/>
    </source>
</evidence>
<dbReference type="PANTHER" id="PTHR23076">
    <property type="entry name" value="METALLOPROTEASE M41 FTSH"/>
    <property type="match status" value="1"/>
</dbReference>
<accession>A0AAV1IMF0</accession>
<dbReference type="PANTHER" id="PTHR23076:SF56">
    <property type="entry name" value="INACTIVE ATP-DEPENDENT ZINC METALLOPROTEASE FTSHI 2, CHLOROPLASTIC-RELATED"/>
    <property type="match status" value="1"/>
</dbReference>
<gene>
    <name evidence="4" type="ORF">CVIRNUC_010645</name>
</gene>
<dbReference type="InterPro" id="IPR027417">
    <property type="entry name" value="P-loop_NTPase"/>
</dbReference>
<dbReference type="GO" id="GO:0045037">
    <property type="term" value="P:protein import into chloroplast stroma"/>
    <property type="evidence" value="ECO:0007669"/>
    <property type="project" value="TreeGrafter"/>
</dbReference>
<reference evidence="4 5" key="1">
    <citation type="submission" date="2023-10" db="EMBL/GenBank/DDBJ databases">
        <authorList>
            <person name="Maclean D."/>
            <person name="Macfadyen A."/>
        </authorList>
    </citation>
    <scope>NUCLEOTIDE SEQUENCE [LARGE SCALE GENOMIC DNA]</scope>
</reference>
<feature type="coiled-coil region" evidence="1">
    <location>
        <begin position="307"/>
        <end position="334"/>
    </location>
</feature>
<dbReference type="SMART" id="SM00382">
    <property type="entry name" value="AAA"/>
    <property type="match status" value="1"/>
</dbReference>
<comment type="caution">
    <text evidence="4">The sequence shown here is derived from an EMBL/GenBank/DDBJ whole genome shotgun (WGS) entry which is preliminary data.</text>
</comment>
<name>A0AAV1IMF0_9CHLO</name>
<dbReference type="Gene3D" id="3.40.50.300">
    <property type="entry name" value="P-loop containing nucleotide triphosphate hydrolases"/>
    <property type="match status" value="1"/>
</dbReference>
<dbReference type="AlphaFoldDB" id="A0AAV1IMF0"/>
<feature type="compositionally biased region" description="Basic and acidic residues" evidence="2">
    <location>
        <begin position="271"/>
        <end position="289"/>
    </location>
</feature>
<dbReference type="GO" id="GO:0009507">
    <property type="term" value="C:chloroplast"/>
    <property type="evidence" value="ECO:0007669"/>
    <property type="project" value="TreeGrafter"/>
</dbReference>
<organism evidence="4 5">
    <name type="scientific">Coccomyxa viridis</name>
    <dbReference type="NCBI Taxonomy" id="1274662"/>
    <lineage>
        <taxon>Eukaryota</taxon>
        <taxon>Viridiplantae</taxon>
        <taxon>Chlorophyta</taxon>
        <taxon>core chlorophytes</taxon>
        <taxon>Trebouxiophyceae</taxon>
        <taxon>Trebouxiophyceae incertae sedis</taxon>
        <taxon>Coccomyxaceae</taxon>
        <taxon>Coccomyxa</taxon>
    </lineage>
</organism>
<dbReference type="GO" id="GO:0016887">
    <property type="term" value="F:ATP hydrolysis activity"/>
    <property type="evidence" value="ECO:0007669"/>
    <property type="project" value="InterPro"/>
</dbReference>
<dbReference type="InterPro" id="IPR003959">
    <property type="entry name" value="ATPase_AAA_core"/>
</dbReference>
<dbReference type="GO" id="GO:0006508">
    <property type="term" value="P:proteolysis"/>
    <property type="evidence" value="ECO:0007669"/>
    <property type="project" value="TreeGrafter"/>
</dbReference>